<feature type="transmembrane region" description="Helical" evidence="5">
    <location>
        <begin position="158"/>
        <end position="178"/>
    </location>
</feature>
<dbReference type="Pfam" id="PF12537">
    <property type="entry name" value="GPHR_N"/>
    <property type="match status" value="1"/>
</dbReference>
<protein>
    <submittedName>
        <fullName evidence="8">Putative g protein-coupled receptor</fullName>
    </submittedName>
</protein>
<evidence type="ECO:0000256" key="1">
    <source>
        <dbReference type="ARBA" id="ARBA00004141"/>
    </source>
</evidence>
<keyword evidence="2 5" id="KW-0812">Transmembrane</keyword>
<proteinExistence type="predicted"/>
<gene>
    <name evidence="8" type="ORF">UCRPC4_g06426</name>
</gene>
<keyword evidence="8" id="KW-0675">Receptor</keyword>
<dbReference type="PANTHER" id="PTHR15948">
    <property type="entry name" value="G-PROTEIN COUPLED RECEPTOR 89-RELATED"/>
    <property type="match status" value="1"/>
</dbReference>
<evidence type="ECO:0000259" key="6">
    <source>
        <dbReference type="Pfam" id="PF12430"/>
    </source>
</evidence>
<reference evidence="8 9" key="2">
    <citation type="submission" date="2015-05" db="EMBL/GenBank/DDBJ databases">
        <authorList>
            <person name="Morales-Cruz A."/>
            <person name="Amrine K.C."/>
            <person name="Cantu D."/>
        </authorList>
    </citation>
    <scope>NUCLEOTIDE SEQUENCE [LARGE SCALE GENOMIC DNA]</scope>
    <source>
        <strain evidence="8">UCRPC4</strain>
    </source>
</reference>
<evidence type="ECO:0000256" key="4">
    <source>
        <dbReference type="ARBA" id="ARBA00023136"/>
    </source>
</evidence>
<dbReference type="OrthoDB" id="264392at2759"/>
<feature type="transmembrane region" description="Helical" evidence="5">
    <location>
        <begin position="440"/>
        <end position="460"/>
    </location>
</feature>
<dbReference type="Proteomes" id="UP000053317">
    <property type="component" value="Unassembled WGS sequence"/>
</dbReference>
<feature type="domain" description="Abscisic acid G-protein coupled receptor-like" evidence="6">
    <location>
        <begin position="330"/>
        <end position="510"/>
    </location>
</feature>
<dbReference type="AlphaFoldDB" id="A0A0G2DX46"/>
<feature type="transmembrane region" description="Helical" evidence="5">
    <location>
        <begin position="24"/>
        <end position="46"/>
    </location>
</feature>
<evidence type="ECO:0000256" key="3">
    <source>
        <dbReference type="ARBA" id="ARBA00022989"/>
    </source>
</evidence>
<evidence type="ECO:0000256" key="5">
    <source>
        <dbReference type="SAM" id="Phobius"/>
    </source>
</evidence>
<evidence type="ECO:0000313" key="9">
    <source>
        <dbReference type="Proteomes" id="UP000053317"/>
    </source>
</evidence>
<keyword evidence="4 5" id="KW-0472">Membrane</keyword>
<sequence>MFFPKPEDDCDECVPDYLRKASLFHTAVSLFPFTVTFVIVGSLALFKLFPKFSNPGGNSSSATGKDTPKKTTRIWRRPKVQIISAFTFSLTIALSAVLTELLLCEISNSFDATARKTALNLALPSLLLLLIFILPLLELYSIISSAGWRFRGEGVKFRFAWVLELFGFGVFALAFWTIGGLLPDHTASLDAIRLASEHTLVEGSLERLGLAGVTLMAALSGFAAVSAIWQSFGAKRSLVSDADVARKVSGLEATHELLESKKERRRALRLKLSEAPEQSLWSRAVGTLRPSTDSQELKSLDMEITGLETMVDSLEISLSALRSRHANQIRSQTALGRLWNTFQYVFSCYCVYRIVTTLVNFVRRRVNGNTTSTATDPVTMFIALFAKHINPAMNQTMWAHHISFLLSGVILMTSFSAVVQTINLFSRITPRNFIHIARANASLVIAQTCGTYVISSALMLRGTMPSDVKNVINDALGSGALDAGWVQKWFDMFFLGAVILTAQGLWISRKVNNDAWDDETWDTDVEMGKRL</sequence>
<feature type="transmembrane region" description="Helical" evidence="5">
    <location>
        <begin position="338"/>
        <end position="355"/>
    </location>
</feature>
<dbReference type="GO" id="GO:0016020">
    <property type="term" value="C:membrane"/>
    <property type="evidence" value="ECO:0007669"/>
    <property type="project" value="UniProtKB-SubCell"/>
</dbReference>
<feature type="transmembrane region" description="Helical" evidence="5">
    <location>
        <begin position="118"/>
        <end position="137"/>
    </location>
</feature>
<feature type="transmembrane region" description="Helical" evidence="5">
    <location>
        <begin position="398"/>
        <end position="419"/>
    </location>
</feature>
<evidence type="ECO:0000259" key="7">
    <source>
        <dbReference type="Pfam" id="PF12537"/>
    </source>
</evidence>
<feature type="transmembrane region" description="Helical" evidence="5">
    <location>
        <begin position="489"/>
        <end position="507"/>
    </location>
</feature>
<comment type="caution">
    <text evidence="8">The sequence shown here is derived from an EMBL/GenBank/DDBJ whole genome shotgun (WGS) entry which is preliminary data.</text>
</comment>
<dbReference type="PANTHER" id="PTHR15948:SF0">
    <property type="entry name" value="GOLGI PH REGULATOR A-RELATED"/>
    <property type="match status" value="1"/>
</dbReference>
<dbReference type="InterPro" id="IPR022535">
    <property type="entry name" value="Golgi_pH-regulator_cons_dom"/>
</dbReference>
<evidence type="ECO:0000256" key="2">
    <source>
        <dbReference type="ARBA" id="ARBA00022692"/>
    </source>
</evidence>
<dbReference type="EMBL" id="LCWF01000193">
    <property type="protein sequence ID" value="KKY15199.1"/>
    <property type="molecule type" value="Genomic_DNA"/>
</dbReference>
<dbReference type="InterPro" id="IPR025969">
    <property type="entry name" value="ABA_GPCR_dom"/>
</dbReference>
<name>A0A0G2DX46_PHACM</name>
<evidence type="ECO:0000313" key="8">
    <source>
        <dbReference type="EMBL" id="KKY15199.1"/>
    </source>
</evidence>
<comment type="subcellular location">
    <subcellularLocation>
        <location evidence="1">Membrane</location>
        <topology evidence="1">Multi-pass membrane protein</topology>
    </subcellularLocation>
</comment>
<accession>A0A0G2DX46</accession>
<feature type="domain" description="Golgi pH regulator conserved" evidence="7">
    <location>
        <begin position="199"/>
        <end position="264"/>
    </location>
</feature>
<feature type="transmembrane region" description="Helical" evidence="5">
    <location>
        <begin position="80"/>
        <end position="98"/>
    </location>
</feature>
<dbReference type="Pfam" id="PF12430">
    <property type="entry name" value="ABA_GPCR"/>
    <property type="match status" value="1"/>
</dbReference>
<feature type="transmembrane region" description="Helical" evidence="5">
    <location>
        <begin position="208"/>
        <end position="229"/>
    </location>
</feature>
<dbReference type="InterPro" id="IPR015672">
    <property type="entry name" value="GPHR/GTG"/>
</dbReference>
<reference evidence="8 9" key="1">
    <citation type="submission" date="2015-05" db="EMBL/GenBank/DDBJ databases">
        <title>Distinctive expansion of gene families associated with plant cell wall degradation and secondary metabolism in the genomes of grapevine trunk pathogens.</title>
        <authorList>
            <person name="Lawrence D.P."/>
            <person name="Travadon R."/>
            <person name="Rolshausen P.E."/>
            <person name="Baumgartner K."/>
        </authorList>
    </citation>
    <scope>NUCLEOTIDE SEQUENCE [LARGE SCALE GENOMIC DNA]</scope>
    <source>
        <strain evidence="8">UCRPC4</strain>
    </source>
</reference>
<keyword evidence="3 5" id="KW-1133">Transmembrane helix</keyword>
<keyword evidence="9" id="KW-1185">Reference proteome</keyword>
<organism evidence="8 9">
    <name type="scientific">Phaeomoniella chlamydospora</name>
    <name type="common">Phaeoacremonium chlamydosporum</name>
    <dbReference type="NCBI Taxonomy" id="158046"/>
    <lineage>
        <taxon>Eukaryota</taxon>
        <taxon>Fungi</taxon>
        <taxon>Dikarya</taxon>
        <taxon>Ascomycota</taxon>
        <taxon>Pezizomycotina</taxon>
        <taxon>Eurotiomycetes</taxon>
        <taxon>Chaetothyriomycetidae</taxon>
        <taxon>Phaeomoniellales</taxon>
        <taxon>Phaeomoniellaceae</taxon>
        <taxon>Phaeomoniella</taxon>
    </lineage>
</organism>